<dbReference type="AlphaFoldDB" id="A0ABD1IT48"/>
<dbReference type="PANTHER" id="PTHR11442:SF41">
    <property type="entry name" value="HEMOGLOBIN SUBUNIT ZETA"/>
    <property type="match status" value="1"/>
</dbReference>
<dbReference type="CDD" id="cd08927">
    <property type="entry name" value="Hb-alpha-like"/>
    <property type="match status" value="1"/>
</dbReference>
<evidence type="ECO:0000259" key="8">
    <source>
        <dbReference type="PROSITE" id="PS01033"/>
    </source>
</evidence>
<organism evidence="9 10">
    <name type="scientific">Coilia grayii</name>
    <name type="common">Gray's grenadier anchovy</name>
    <dbReference type="NCBI Taxonomy" id="363190"/>
    <lineage>
        <taxon>Eukaryota</taxon>
        <taxon>Metazoa</taxon>
        <taxon>Chordata</taxon>
        <taxon>Craniata</taxon>
        <taxon>Vertebrata</taxon>
        <taxon>Euteleostomi</taxon>
        <taxon>Actinopterygii</taxon>
        <taxon>Neopterygii</taxon>
        <taxon>Teleostei</taxon>
        <taxon>Clupei</taxon>
        <taxon>Clupeiformes</taxon>
        <taxon>Clupeoidei</taxon>
        <taxon>Engraulidae</taxon>
        <taxon>Coilinae</taxon>
        <taxon>Coilia</taxon>
    </lineage>
</organism>
<keyword evidence="5" id="KW-0479">Metal-binding</keyword>
<dbReference type="Proteomes" id="UP001591681">
    <property type="component" value="Unassembled WGS sequence"/>
</dbReference>
<keyword evidence="6" id="KW-0408">Iron</keyword>
<dbReference type="PRINTS" id="PR00612">
    <property type="entry name" value="ALPHAHAEM"/>
</dbReference>
<protein>
    <recommendedName>
        <fullName evidence="8">Globin domain-containing protein</fullName>
    </recommendedName>
</protein>
<dbReference type="EMBL" id="JBHFQA010000023">
    <property type="protein sequence ID" value="KAL2078163.1"/>
    <property type="molecule type" value="Genomic_DNA"/>
</dbReference>
<evidence type="ECO:0000256" key="1">
    <source>
        <dbReference type="ARBA" id="ARBA00008705"/>
    </source>
</evidence>
<keyword evidence="10" id="KW-1185">Reference proteome</keyword>
<dbReference type="InterPro" id="IPR002338">
    <property type="entry name" value="Hemoglobin_a-typ"/>
</dbReference>
<dbReference type="GO" id="GO:0005344">
    <property type="term" value="F:oxygen carrier activity"/>
    <property type="evidence" value="ECO:0007669"/>
    <property type="project" value="UniProtKB-KW"/>
</dbReference>
<keyword evidence="4 7" id="KW-0561">Oxygen transport</keyword>
<proteinExistence type="inferred from homology"/>
<evidence type="ECO:0000256" key="4">
    <source>
        <dbReference type="ARBA" id="ARBA00022621"/>
    </source>
</evidence>
<gene>
    <name evidence="9" type="ORF">ACEWY4_025848</name>
</gene>
<dbReference type="GO" id="GO:0046872">
    <property type="term" value="F:metal ion binding"/>
    <property type="evidence" value="ECO:0007669"/>
    <property type="project" value="UniProtKB-KW"/>
</dbReference>
<dbReference type="Pfam" id="PF00042">
    <property type="entry name" value="Globin"/>
    <property type="match status" value="1"/>
</dbReference>
<comment type="similarity">
    <text evidence="1 7">Belongs to the globin family.</text>
</comment>
<evidence type="ECO:0000313" key="10">
    <source>
        <dbReference type="Proteomes" id="UP001591681"/>
    </source>
</evidence>
<comment type="caution">
    <text evidence="9">The sequence shown here is derived from an EMBL/GenBank/DDBJ whole genome shotgun (WGS) entry which is preliminary data.</text>
</comment>
<dbReference type="InterPro" id="IPR002339">
    <property type="entry name" value="Hemoglobin_pi"/>
</dbReference>
<dbReference type="InterPro" id="IPR050056">
    <property type="entry name" value="Hemoglobin_oxygen_transport"/>
</dbReference>
<dbReference type="SUPFAM" id="SSF46458">
    <property type="entry name" value="Globin-like"/>
    <property type="match status" value="1"/>
</dbReference>
<dbReference type="PROSITE" id="PS01033">
    <property type="entry name" value="GLOBIN"/>
    <property type="match status" value="1"/>
</dbReference>
<evidence type="ECO:0000256" key="2">
    <source>
        <dbReference type="ARBA" id="ARBA00022448"/>
    </source>
</evidence>
<evidence type="ECO:0000313" key="9">
    <source>
        <dbReference type="EMBL" id="KAL2078163.1"/>
    </source>
</evidence>
<dbReference type="PRINTS" id="PR00815">
    <property type="entry name" value="PIHAEM"/>
</dbReference>
<dbReference type="InterPro" id="IPR000971">
    <property type="entry name" value="Globin"/>
</dbReference>
<name>A0ABD1IT48_9TELE</name>
<dbReference type="Gene3D" id="1.10.490.10">
    <property type="entry name" value="Globins"/>
    <property type="match status" value="1"/>
</dbReference>
<evidence type="ECO:0000256" key="3">
    <source>
        <dbReference type="ARBA" id="ARBA00022617"/>
    </source>
</evidence>
<feature type="domain" description="Globin" evidence="8">
    <location>
        <begin position="2"/>
        <end position="143"/>
    </location>
</feature>
<dbReference type="PANTHER" id="PTHR11442">
    <property type="entry name" value="HEMOGLOBIN FAMILY MEMBER"/>
    <property type="match status" value="1"/>
</dbReference>
<dbReference type="InterPro" id="IPR012292">
    <property type="entry name" value="Globin/Proto"/>
</dbReference>
<dbReference type="FunFam" id="1.10.490.10:FF:000002">
    <property type="entry name" value="Hemoglobin subunit alpha"/>
    <property type="match status" value="1"/>
</dbReference>
<reference evidence="9 10" key="1">
    <citation type="submission" date="2024-09" db="EMBL/GenBank/DDBJ databases">
        <title>A chromosome-level genome assembly of Gray's grenadier anchovy, Coilia grayii.</title>
        <authorList>
            <person name="Fu Z."/>
        </authorList>
    </citation>
    <scope>NUCLEOTIDE SEQUENCE [LARGE SCALE GENOMIC DNA]</scope>
    <source>
        <strain evidence="9">G4</strain>
        <tissue evidence="9">Muscle</tissue>
    </source>
</reference>
<accession>A0ABD1IT48</accession>
<dbReference type="InterPro" id="IPR009050">
    <property type="entry name" value="Globin-like_sf"/>
</dbReference>
<evidence type="ECO:0000256" key="7">
    <source>
        <dbReference type="RuleBase" id="RU000356"/>
    </source>
</evidence>
<keyword evidence="3 7" id="KW-0349">Heme</keyword>
<evidence type="ECO:0000256" key="6">
    <source>
        <dbReference type="ARBA" id="ARBA00023004"/>
    </source>
</evidence>
<sequence>MSLTKKDKKVVTAFWAKIAGDADEIGSDTLSRMLTVYPQTKTYFAHWPDLSPGSAPVREHGKRVMGGVALAVANIDDIFGGLLALSERHASELRVDPANFKLLFHNFLVVLANKYPNDFTPDVHVAVDKFLAQVALALSEKYR</sequence>
<keyword evidence="2 7" id="KW-0813">Transport</keyword>
<evidence type="ECO:0000256" key="5">
    <source>
        <dbReference type="ARBA" id="ARBA00022723"/>
    </source>
</evidence>